<protein>
    <submittedName>
        <fullName evidence="3">Uncharacterized protein</fullName>
    </submittedName>
</protein>
<keyword evidence="4" id="KW-1185">Reference proteome</keyword>
<gene>
    <name evidence="3" type="ORF">QCA50_004739</name>
</gene>
<dbReference type="AlphaFoldDB" id="A0AAW0GP14"/>
<dbReference type="Proteomes" id="UP001385951">
    <property type="component" value="Unassembled WGS sequence"/>
</dbReference>
<organism evidence="3 4">
    <name type="scientific">Cerrena zonata</name>
    <dbReference type="NCBI Taxonomy" id="2478898"/>
    <lineage>
        <taxon>Eukaryota</taxon>
        <taxon>Fungi</taxon>
        <taxon>Dikarya</taxon>
        <taxon>Basidiomycota</taxon>
        <taxon>Agaricomycotina</taxon>
        <taxon>Agaricomycetes</taxon>
        <taxon>Polyporales</taxon>
        <taxon>Cerrenaceae</taxon>
        <taxon>Cerrena</taxon>
    </lineage>
</organism>
<evidence type="ECO:0000313" key="3">
    <source>
        <dbReference type="EMBL" id="KAK7691344.1"/>
    </source>
</evidence>
<proteinExistence type="predicted"/>
<comment type="caution">
    <text evidence="3">The sequence shown here is derived from an EMBL/GenBank/DDBJ whole genome shotgun (WGS) entry which is preliminary data.</text>
</comment>
<dbReference type="EMBL" id="JASBNA010000005">
    <property type="protein sequence ID" value="KAK7691344.1"/>
    <property type="molecule type" value="Genomic_DNA"/>
</dbReference>
<reference evidence="3 4" key="1">
    <citation type="submission" date="2022-09" db="EMBL/GenBank/DDBJ databases">
        <authorList>
            <person name="Palmer J.M."/>
        </authorList>
    </citation>
    <scope>NUCLEOTIDE SEQUENCE [LARGE SCALE GENOMIC DNA]</scope>
    <source>
        <strain evidence="3 4">DSM 7382</strain>
    </source>
</reference>
<evidence type="ECO:0000256" key="2">
    <source>
        <dbReference type="SAM" id="MobiDB-lite"/>
    </source>
</evidence>
<name>A0AAW0GP14_9APHY</name>
<feature type="region of interest" description="Disordered" evidence="2">
    <location>
        <begin position="1"/>
        <end position="25"/>
    </location>
</feature>
<sequence>MADTNTSVNSATVSPSGARGNLYNTLTLPPEVSTVTKTIGEMKAKMGSMGALLDAVGKSTTNMVQNGTEKQTAQHLKKIRKELDDQQKKQEYQIQEIQVLLQKALEHDVIEHLRTLVEAGVLKQIDELVKEQVAAQLPSYFPNGLQEQLDRHMLELDEVNRALHNSESRRANAQLRSSHLKDPLHTIYKSDGTISPHFPRDVSSLFNMDAETAKELCQEYGLTDLTDIRERNINRFMQFCGMSYQLVTTKAGSPVVLKKTKPAAYE</sequence>
<feature type="compositionally biased region" description="Polar residues" evidence="2">
    <location>
        <begin position="1"/>
        <end position="15"/>
    </location>
</feature>
<feature type="coiled-coil region" evidence="1">
    <location>
        <begin position="149"/>
        <end position="176"/>
    </location>
</feature>
<accession>A0AAW0GP14</accession>
<evidence type="ECO:0000313" key="4">
    <source>
        <dbReference type="Proteomes" id="UP001385951"/>
    </source>
</evidence>
<keyword evidence="1" id="KW-0175">Coiled coil</keyword>
<evidence type="ECO:0000256" key="1">
    <source>
        <dbReference type="SAM" id="Coils"/>
    </source>
</evidence>